<dbReference type="PANTHER" id="PTHR34857">
    <property type="entry name" value="SLL0384 PROTEIN"/>
    <property type="match status" value="1"/>
</dbReference>
<dbReference type="InterPro" id="IPR003339">
    <property type="entry name" value="ABC/ECF_trnsptr_transmembrane"/>
</dbReference>
<name>A0A8J3HRF9_9CHLR</name>
<feature type="transmembrane region" description="Helical" evidence="6">
    <location>
        <begin position="183"/>
        <end position="202"/>
    </location>
</feature>
<dbReference type="RefSeq" id="WP_220192033.1">
    <property type="nucleotide sequence ID" value="NZ_BNJF01000001.1"/>
</dbReference>
<gene>
    <name evidence="7" type="ORF">KSX_06600</name>
</gene>
<accession>A0A8J3HRF9</accession>
<evidence type="ECO:0000256" key="1">
    <source>
        <dbReference type="ARBA" id="ARBA00004651"/>
    </source>
</evidence>
<dbReference type="NCBIfam" id="TIGR02454">
    <property type="entry name" value="ECF_T_CbiQ"/>
    <property type="match status" value="1"/>
</dbReference>
<feature type="transmembrane region" description="Helical" evidence="6">
    <location>
        <begin position="100"/>
        <end position="122"/>
    </location>
</feature>
<keyword evidence="5 6" id="KW-0472">Membrane</keyword>
<keyword evidence="2" id="KW-1003">Cell membrane</keyword>
<dbReference type="GO" id="GO:0006824">
    <property type="term" value="P:cobalt ion transport"/>
    <property type="evidence" value="ECO:0007669"/>
    <property type="project" value="InterPro"/>
</dbReference>
<comment type="subcellular location">
    <subcellularLocation>
        <location evidence="1">Cell membrane</location>
        <topology evidence="1">Multi-pass membrane protein</topology>
    </subcellularLocation>
</comment>
<evidence type="ECO:0000256" key="2">
    <source>
        <dbReference type="ARBA" id="ARBA00022475"/>
    </source>
</evidence>
<feature type="transmembrane region" description="Helical" evidence="6">
    <location>
        <begin position="270"/>
        <end position="290"/>
    </location>
</feature>
<keyword evidence="8" id="KW-1185">Reference proteome</keyword>
<evidence type="ECO:0000313" key="8">
    <source>
        <dbReference type="Proteomes" id="UP000612362"/>
    </source>
</evidence>
<proteinExistence type="predicted"/>
<feature type="transmembrane region" description="Helical" evidence="6">
    <location>
        <begin position="142"/>
        <end position="171"/>
    </location>
</feature>
<dbReference type="InterPro" id="IPR051611">
    <property type="entry name" value="ECF_transporter_component"/>
</dbReference>
<evidence type="ECO:0000256" key="5">
    <source>
        <dbReference type="ARBA" id="ARBA00023136"/>
    </source>
</evidence>
<dbReference type="AlphaFoldDB" id="A0A8J3HRF9"/>
<dbReference type="InterPro" id="IPR012809">
    <property type="entry name" value="ECF_CbiQ"/>
</dbReference>
<dbReference type="Pfam" id="PF02361">
    <property type="entry name" value="CbiQ"/>
    <property type="match status" value="1"/>
</dbReference>
<keyword evidence="4 6" id="KW-1133">Transmembrane helix</keyword>
<dbReference type="PANTHER" id="PTHR34857:SF2">
    <property type="entry name" value="SLL0384 PROTEIN"/>
    <property type="match status" value="1"/>
</dbReference>
<keyword evidence="3 6" id="KW-0812">Transmembrane</keyword>
<evidence type="ECO:0000256" key="6">
    <source>
        <dbReference type="SAM" id="Phobius"/>
    </source>
</evidence>
<comment type="caution">
    <text evidence="7">The sequence shown here is derived from an EMBL/GenBank/DDBJ whole genome shotgun (WGS) entry which is preliminary data.</text>
</comment>
<dbReference type="Proteomes" id="UP000612362">
    <property type="component" value="Unassembled WGS sequence"/>
</dbReference>
<sequence>MLVSTQPPTTRERKRQLGWIEQTISGISSTLERAVFTEEHAHKPGWLQKLDPRAKLGMFLVTVLAASLAHSLVILLAFYLMLLLVARGSQIPFDFFVRRVWMGIPFFAGVVILPSIFLVPFGPRLFDVPLGAWQFGPTPASILSGLVFVARVGVSVSLAILLILTTAWADILKSLQILRVPQVFTLLLSMTYRYIFLFLHTANGMFEARKSRTVGRLSGHGQRKWISASIGVLMHRSFRMSNDVYAAMMARGFKGTIHTHQRYHMHINDWMALSLASGLALLVFFLGGYLI</sequence>
<evidence type="ECO:0000256" key="3">
    <source>
        <dbReference type="ARBA" id="ARBA00022692"/>
    </source>
</evidence>
<protein>
    <submittedName>
        <fullName evidence="7">Cobalt ECF transporter T component CbiQ</fullName>
    </submittedName>
</protein>
<evidence type="ECO:0000313" key="7">
    <source>
        <dbReference type="EMBL" id="GHO42497.1"/>
    </source>
</evidence>
<reference evidence="7" key="1">
    <citation type="submission" date="2020-10" db="EMBL/GenBank/DDBJ databases">
        <title>Taxonomic study of unclassified bacteria belonging to the class Ktedonobacteria.</title>
        <authorList>
            <person name="Yabe S."/>
            <person name="Wang C.M."/>
            <person name="Zheng Y."/>
            <person name="Sakai Y."/>
            <person name="Cavaletti L."/>
            <person name="Monciardini P."/>
            <person name="Donadio S."/>
        </authorList>
    </citation>
    <scope>NUCLEOTIDE SEQUENCE</scope>
    <source>
        <strain evidence="7">SOSP1-1</strain>
    </source>
</reference>
<dbReference type="CDD" id="cd16914">
    <property type="entry name" value="EcfT"/>
    <property type="match status" value="1"/>
</dbReference>
<organism evidence="7 8">
    <name type="scientific">Ktedonospora formicarum</name>
    <dbReference type="NCBI Taxonomy" id="2778364"/>
    <lineage>
        <taxon>Bacteria</taxon>
        <taxon>Bacillati</taxon>
        <taxon>Chloroflexota</taxon>
        <taxon>Ktedonobacteria</taxon>
        <taxon>Ktedonobacterales</taxon>
        <taxon>Ktedonobacteraceae</taxon>
        <taxon>Ktedonospora</taxon>
    </lineage>
</organism>
<dbReference type="EMBL" id="BNJF01000001">
    <property type="protein sequence ID" value="GHO42497.1"/>
    <property type="molecule type" value="Genomic_DNA"/>
</dbReference>
<feature type="transmembrane region" description="Helical" evidence="6">
    <location>
        <begin position="56"/>
        <end position="80"/>
    </location>
</feature>
<evidence type="ECO:0000256" key="4">
    <source>
        <dbReference type="ARBA" id="ARBA00022989"/>
    </source>
</evidence>
<dbReference type="GO" id="GO:0043190">
    <property type="term" value="C:ATP-binding cassette (ABC) transporter complex"/>
    <property type="evidence" value="ECO:0007669"/>
    <property type="project" value="InterPro"/>
</dbReference>